<dbReference type="RefSeq" id="WP_021243219.1">
    <property type="nucleotide sequence ID" value="NZ_ATIB01000017.1"/>
</dbReference>
<name>T0GZS8_9SPHN</name>
<dbReference type="AlphaFoldDB" id="T0GZS8"/>
<proteinExistence type="predicted"/>
<evidence type="ECO:0000313" key="3">
    <source>
        <dbReference type="Proteomes" id="UP000015524"/>
    </source>
</evidence>
<sequence>MEKVITKKSFIGGRLVYPGERVDVDAKGEVMPAASTPIGNLTVDQLKALLSQREAEEGKDREPVFGDNVADPTETNTGSQPLVMAPVAPSAPGATRPQALPPGSVPVGDSFLVRASEDAPAAVEEVVGPGDSLSEQVSKPAKTTRAHKPAKDGE</sequence>
<reference evidence="2 3" key="1">
    <citation type="journal article" date="2013" name="Genome Announc.">
        <title>Draft Genome Sequence of a Hexachlorocyclohexane-Degrading Bacterium, Sphingobium baderi Strain LL03T.</title>
        <authorList>
            <person name="Kaur J."/>
            <person name="Verma H."/>
            <person name="Tripathi C."/>
            <person name="Khurana J.P."/>
            <person name="Lal R."/>
        </authorList>
    </citation>
    <scope>NUCLEOTIDE SEQUENCE [LARGE SCALE GENOMIC DNA]</scope>
    <source>
        <strain evidence="2 3">LL03</strain>
    </source>
</reference>
<dbReference type="PATRIC" id="fig|1114964.3.peg.170"/>
<comment type="caution">
    <text evidence="2">The sequence shown here is derived from an EMBL/GenBank/DDBJ whole genome shotgun (WGS) entry which is preliminary data.</text>
</comment>
<feature type="region of interest" description="Disordered" evidence="1">
    <location>
        <begin position="51"/>
        <end position="105"/>
    </location>
</feature>
<feature type="region of interest" description="Disordered" evidence="1">
    <location>
        <begin position="118"/>
        <end position="154"/>
    </location>
</feature>
<accession>T0GZS8</accession>
<organism evidence="2 3">
    <name type="scientific">Sphingobium baderi LL03</name>
    <dbReference type="NCBI Taxonomy" id="1114964"/>
    <lineage>
        <taxon>Bacteria</taxon>
        <taxon>Pseudomonadati</taxon>
        <taxon>Pseudomonadota</taxon>
        <taxon>Alphaproteobacteria</taxon>
        <taxon>Sphingomonadales</taxon>
        <taxon>Sphingomonadaceae</taxon>
        <taxon>Sphingobium</taxon>
    </lineage>
</organism>
<protein>
    <submittedName>
        <fullName evidence="2">Uncharacterized protein</fullName>
    </submittedName>
</protein>
<dbReference type="OrthoDB" id="9917528at2"/>
<dbReference type="EMBL" id="ATIB01000017">
    <property type="protein sequence ID" value="EQB06227.1"/>
    <property type="molecule type" value="Genomic_DNA"/>
</dbReference>
<evidence type="ECO:0000313" key="2">
    <source>
        <dbReference type="EMBL" id="EQB06227.1"/>
    </source>
</evidence>
<feature type="compositionally biased region" description="Basic and acidic residues" evidence="1">
    <location>
        <begin position="53"/>
        <end position="64"/>
    </location>
</feature>
<keyword evidence="3" id="KW-1185">Reference proteome</keyword>
<evidence type="ECO:0000256" key="1">
    <source>
        <dbReference type="SAM" id="MobiDB-lite"/>
    </source>
</evidence>
<dbReference type="Proteomes" id="UP000015524">
    <property type="component" value="Unassembled WGS sequence"/>
</dbReference>
<gene>
    <name evidence="2" type="ORF">L485_00975</name>
</gene>